<gene>
    <name evidence="4" type="ORF">B0I24_11540</name>
    <name evidence="5" type="ORF">CWE07_02700</name>
</gene>
<dbReference type="InterPro" id="IPR045584">
    <property type="entry name" value="Pilin-like"/>
</dbReference>
<reference evidence="4 6" key="2">
    <citation type="submission" date="2018-06" db="EMBL/GenBank/DDBJ databases">
        <title>Genomic Encyclopedia of Type Strains, Phase III (KMG-III): the genomes of soil and plant-associated and newly described type strains.</title>
        <authorList>
            <person name="Whitman W."/>
        </authorList>
    </citation>
    <scope>NUCLEOTIDE SEQUENCE [LARGE SCALE GENOMIC DNA]</scope>
    <source>
        <strain evidence="4 6">CGMCC 1.15366</strain>
    </source>
</reference>
<dbReference type="AlphaFoldDB" id="A0A327WRT2"/>
<comment type="similarity">
    <text evidence="1">Belongs to the N-Me-Phe pilin family.</text>
</comment>
<reference evidence="5 7" key="1">
    <citation type="journal article" date="2018" name="Front. Microbiol.">
        <title>Genome-Based Analysis Reveals the Taxonomy and Diversity of the Family Idiomarinaceae.</title>
        <authorList>
            <person name="Liu Y."/>
            <person name="Lai Q."/>
            <person name="Shao Z."/>
        </authorList>
    </citation>
    <scope>NUCLEOTIDE SEQUENCE [LARGE SCALE GENOMIC DNA]</scope>
    <source>
        <strain evidence="5 7">CF12-14</strain>
    </source>
</reference>
<proteinExistence type="inferred from homology"/>
<evidence type="ECO:0000313" key="6">
    <source>
        <dbReference type="Proteomes" id="UP000249203"/>
    </source>
</evidence>
<comment type="caution">
    <text evidence="4">The sequence shown here is derived from an EMBL/GenBank/DDBJ whole genome shotgun (WGS) entry which is preliminary data.</text>
</comment>
<dbReference type="Pfam" id="PF07963">
    <property type="entry name" value="N_methyl"/>
    <property type="match status" value="1"/>
</dbReference>
<dbReference type="NCBIfam" id="TIGR02532">
    <property type="entry name" value="IV_pilin_GFxxxE"/>
    <property type="match status" value="1"/>
</dbReference>
<evidence type="ECO:0000313" key="5">
    <source>
        <dbReference type="EMBL" id="RUO27557.1"/>
    </source>
</evidence>
<dbReference type="Proteomes" id="UP000249203">
    <property type="component" value="Unassembled WGS sequence"/>
</dbReference>
<feature type="transmembrane region" description="Helical" evidence="3">
    <location>
        <begin position="56"/>
        <end position="74"/>
    </location>
</feature>
<dbReference type="SUPFAM" id="SSF54523">
    <property type="entry name" value="Pili subunits"/>
    <property type="match status" value="1"/>
</dbReference>
<keyword evidence="3" id="KW-1133">Transmembrane helix</keyword>
<keyword evidence="2" id="KW-0488">Methylation</keyword>
<dbReference type="PANTHER" id="PTHR30093">
    <property type="entry name" value="GENERAL SECRETION PATHWAY PROTEIN G"/>
    <property type="match status" value="1"/>
</dbReference>
<organism evidence="4 6">
    <name type="scientific">Aliidiomarina maris</name>
    <dbReference type="NCBI Taxonomy" id="531312"/>
    <lineage>
        <taxon>Bacteria</taxon>
        <taxon>Pseudomonadati</taxon>
        <taxon>Pseudomonadota</taxon>
        <taxon>Gammaproteobacteria</taxon>
        <taxon>Alteromonadales</taxon>
        <taxon>Idiomarinaceae</taxon>
        <taxon>Aliidiomarina</taxon>
    </lineage>
</organism>
<dbReference type="RefSeq" id="WP_111570256.1">
    <property type="nucleotide sequence ID" value="NZ_PIPK01000002.1"/>
</dbReference>
<accession>A0A327WRT2</accession>
<keyword evidence="3" id="KW-0812">Transmembrane</keyword>
<evidence type="ECO:0000256" key="3">
    <source>
        <dbReference type="SAM" id="Phobius"/>
    </source>
</evidence>
<keyword evidence="3" id="KW-0472">Membrane</keyword>
<sequence>MNTYQQPHNASATARGRAQGFNLIELMVVIAIIGILSSVAVPAYTDYTQRARVSSFLVGVTPWLTAVSICYQTLGSLDTCDYTSAYVPQLPADDTLPDGVLSMTANGNDLTVNLDMSGSDGQPLSVTYSPQVTANGSLKWALSCTDAEQAKASYVSQCEQAS</sequence>
<dbReference type="PANTHER" id="PTHR30093:SF34">
    <property type="entry name" value="PREPILIN PEPTIDASE-DEPENDENT PROTEIN D"/>
    <property type="match status" value="1"/>
</dbReference>
<dbReference type="EMBL" id="PIPK01000002">
    <property type="protein sequence ID" value="RUO27557.1"/>
    <property type="molecule type" value="Genomic_DNA"/>
</dbReference>
<dbReference type="Proteomes" id="UP000287865">
    <property type="component" value="Unassembled WGS sequence"/>
</dbReference>
<protein>
    <submittedName>
        <fullName evidence="4">Type IV pilus assembly protein PilA/prepilin peptidase dependent protein D</fullName>
    </submittedName>
</protein>
<name>A0A327WRT2_9GAMM</name>
<evidence type="ECO:0000313" key="7">
    <source>
        <dbReference type="Proteomes" id="UP000287865"/>
    </source>
</evidence>
<dbReference type="InterPro" id="IPR012902">
    <property type="entry name" value="N_methyl_site"/>
</dbReference>
<keyword evidence="7" id="KW-1185">Reference proteome</keyword>
<evidence type="ECO:0000313" key="4">
    <source>
        <dbReference type="EMBL" id="RAJ93937.1"/>
    </source>
</evidence>
<evidence type="ECO:0000256" key="1">
    <source>
        <dbReference type="ARBA" id="ARBA00005233"/>
    </source>
</evidence>
<evidence type="ECO:0000256" key="2">
    <source>
        <dbReference type="ARBA" id="ARBA00022481"/>
    </source>
</evidence>
<dbReference type="OrthoDB" id="5918848at2"/>
<feature type="transmembrane region" description="Helical" evidence="3">
    <location>
        <begin position="20"/>
        <end position="44"/>
    </location>
</feature>
<dbReference type="Gene3D" id="3.30.700.10">
    <property type="entry name" value="Glycoprotein, Type 4 Pilin"/>
    <property type="match status" value="1"/>
</dbReference>
<dbReference type="EMBL" id="QLMD01000015">
    <property type="protein sequence ID" value="RAJ93937.1"/>
    <property type="molecule type" value="Genomic_DNA"/>
</dbReference>